<dbReference type="PANTHER" id="PTHR47935:SF1">
    <property type="entry name" value="PENTATRICOPEPTIDE REPEAT-CONTAINING PROTEIN MRL1, CHLOROPLASTIC"/>
    <property type="match status" value="1"/>
</dbReference>
<keyword evidence="1" id="KW-1133">Transmembrane helix</keyword>
<keyword evidence="3" id="KW-1185">Reference proteome</keyword>
<dbReference type="Gramene" id="QL11p047023:mrna">
    <property type="protein sequence ID" value="QL11p047023:mrna"/>
    <property type="gene ID" value="QL11p047023"/>
</dbReference>
<protein>
    <submittedName>
        <fullName evidence="2">Uncharacterized protein</fullName>
    </submittedName>
</protein>
<dbReference type="InParanoid" id="A0A7N2MZ56"/>
<evidence type="ECO:0000313" key="2">
    <source>
        <dbReference type="EnsemblPlants" id="QL11p047023:mrna"/>
    </source>
</evidence>
<keyword evidence="1" id="KW-0472">Membrane</keyword>
<proteinExistence type="predicted"/>
<dbReference type="AlphaFoldDB" id="A0A7N2MZ56"/>
<evidence type="ECO:0000313" key="3">
    <source>
        <dbReference type="Proteomes" id="UP000594261"/>
    </source>
</evidence>
<sequence length="153" mass="17249">MDVTLSSNPQTLTLISCTPFSSSTSSKLRSIRREFLGYTQTLRPLRSRTNHRRRKLGLLQFQSPKFLVQASLDSRSVLVVVAVVTFSAVSVFFLNRYRRKNNDSEGSRHPNFVSSEIGQDVMNWVFEEDGKLQVLKDGLSSLLKVIQVGGIAR</sequence>
<organism evidence="2 3">
    <name type="scientific">Quercus lobata</name>
    <name type="common">Valley oak</name>
    <dbReference type="NCBI Taxonomy" id="97700"/>
    <lineage>
        <taxon>Eukaryota</taxon>
        <taxon>Viridiplantae</taxon>
        <taxon>Streptophyta</taxon>
        <taxon>Embryophyta</taxon>
        <taxon>Tracheophyta</taxon>
        <taxon>Spermatophyta</taxon>
        <taxon>Magnoliopsida</taxon>
        <taxon>eudicotyledons</taxon>
        <taxon>Gunneridae</taxon>
        <taxon>Pentapetalae</taxon>
        <taxon>rosids</taxon>
        <taxon>fabids</taxon>
        <taxon>Fagales</taxon>
        <taxon>Fagaceae</taxon>
        <taxon>Quercus</taxon>
    </lineage>
</organism>
<dbReference type="EnsemblPlants" id="QL11p047023:mrna">
    <property type="protein sequence ID" value="QL11p047023:mrna"/>
    <property type="gene ID" value="QL11p047023"/>
</dbReference>
<dbReference type="InterPro" id="IPR053303">
    <property type="entry name" value="Chloroplast_PPR"/>
</dbReference>
<reference evidence="2 3" key="1">
    <citation type="journal article" date="2016" name="G3 (Bethesda)">
        <title>First Draft Assembly and Annotation of the Genome of a California Endemic Oak Quercus lobata Nee (Fagaceae).</title>
        <authorList>
            <person name="Sork V.L."/>
            <person name="Fitz-Gibbon S.T."/>
            <person name="Puiu D."/>
            <person name="Crepeau M."/>
            <person name="Gugger P.F."/>
            <person name="Sherman R."/>
            <person name="Stevens K."/>
            <person name="Langley C.H."/>
            <person name="Pellegrini M."/>
            <person name="Salzberg S.L."/>
        </authorList>
    </citation>
    <scope>NUCLEOTIDE SEQUENCE [LARGE SCALE GENOMIC DNA]</scope>
    <source>
        <strain evidence="2 3">cv. SW786</strain>
    </source>
</reference>
<keyword evidence="1" id="KW-0812">Transmembrane</keyword>
<accession>A0A7N2MZ56</accession>
<feature type="transmembrane region" description="Helical" evidence="1">
    <location>
        <begin position="76"/>
        <end position="94"/>
    </location>
</feature>
<evidence type="ECO:0000256" key="1">
    <source>
        <dbReference type="SAM" id="Phobius"/>
    </source>
</evidence>
<name>A0A7N2MZ56_QUELO</name>
<dbReference type="PANTHER" id="PTHR47935">
    <property type="entry name" value="PENTATRICOPEPTIDE REPEAT-CONTAINING PROTEIN MRL1, CHLOROPLASTIC"/>
    <property type="match status" value="1"/>
</dbReference>
<reference evidence="2" key="2">
    <citation type="submission" date="2021-01" db="UniProtKB">
        <authorList>
            <consortium name="EnsemblPlants"/>
        </authorList>
    </citation>
    <scope>IDENTIFICATION</scope>
</reference>
<dbReference type="Proteomes" id="UP000594261">
    <property type="component" value="Chromosome 11"/>
</dbReference>
<dbReference type="EMBL" id="LRBV02000011">
    <property type="status" value="NOT_ANNOTATED_CDS"/>
    <property type="molecule type" value="Genomic_DNA"/>
</dbReference>